<dbReference type="STRING" id="861557.E3RWI0"/>
<dbReference type="eggNOG" id="ENOG502R8PW">
    <property type="taxonomic scope" value="Eukaryota"/>
</dbReference>
<feature type="compositionally biased region" description="Polar residues" evidence="2">
    <location>
        <begin position="260"/>
        <end position="270"/>
    </location>
</feature>
<feature type="compositionally biased region" description="Low complexity" evidence="2">
    <location>
        <begin position="271"/>
        <end position="281"/>
    </location>
</feature>
<keyword evidence="5" id="KW-1185">Reference proteome</keyword>
<dbReference type="InterPro" id="IPR001841">
    <property type="entry name" value="Znf_RING"/>
</dbReference>
<evidence type="ECO:0000259" key="3">
    <source>
        <dbReference type="PROSITE" id="PS50089"/>
    </source>
</evidence>
<evidence type="ECO:0000313" key="4">
    <source>
        <dbReference type="EMBL" id="EFQ89922.1"/>
    </source>
</evidence>
<evidence type="ECO:0000313" key="5">
    <source>
        <dbReference type="Proteomes" id="UP000001067"/>
    </source>
</evidence>
<dbReference type="InterPro" id="IPR013083">
    <property type="entry name" value="Znf_RING/FYVE/PHD"/>
</dbReference>
<keyword evidence="1" id="KW-0862">Zinc</keyword>
<gene>
    <name evidence="4" type="ORF">PTT_13653</name>
</gene>
<feature type="region of interest" description="Disordered" evidence="2">
    <location>
        <begin position="242"/>
        <end position="406"/>
    </location>
</feature>
<dbReference type="PROSITE" id="PS50089">
    <property type="entry name" value="ZF_RING_2"/>
    <property type="match status" value="1"/>
</dbReference>
<keyword evidence="1" id="KW-0479">Metal-binding</keyword>
<feature type="compositionally biased region" description="Gly residues" evidence="2">
    <location>
        <begin position="282"/>
        <end position="293"/>
    </location>
</feature>
<dbReference type="SUPFAM" id="SSF57850">
    <property type="entry name" value="RING/U-box"/>
    <property type="match status" value="1"/>
</dbReference>
<protein>
    <recommendedName>
        <fullName evidence="3">RING-type domain-containing protein</fullName>
    </recommendedName>
</protein>
<feature type="compositionally biased region" description="Basic and acidic residues" evidence="2">
    <location>
        <begin position="19"/>
        <end position="28"/>
    </location>
</feature>
<evidence type="ECO:0000256" key="2">
    <source>
        <dbReference type="SAM" id="MobiDB-lite"/>
    </source>
</evidence>
<proteinExistence type="predicted"/>
<reference evidence="4 5" key="1">
    <citation type="journal article" date="2010" name="Genome Biol.">
        <title>A first genome assembly of the barley fungal pathogen Pyrenophora teres f. teres.</title>
        <authorList>
            <person name="Ellwood S.R."/>
            <person name="Liu Z."/>
            <person name="Syme R.A."/>
            <person name="Lai Z."/>
            <person name="Hane J.K."/>
            <person name="Keiper F."/>
            <person name="Moffat C.S."/>
            <person name="Oliver R.P."/>
            <person name="Friesen T.L."/>
        </authorList>
    </citation>
    <scope>NUCLEOTIDE SEQUENCE [LARGE SCALE GENOMIC DNA]</scope>
    <source>
        <strain evidence="4 5">0-1</strain>
    </source>
</reference>
<feature type="domain" description="RING-type" evidence="3">
    <location>
        <begin position="96"/>
        <end position="144"/>
    </location>
</feature>
<dbReference type="Gene3D" id="3.30.40.10">
    <property type="entry name" value="Zinc/RING finger domain, C3HC4 (zinc finger)"/>
    <property type="match status" value="1"/>
</dbReference>
<feature type="region of interest" description="Disordered" evidence="2">
    <location>
        <begin position="19"/>
        <end position="47"/>
    </location>
</feature>
<dbReference type="HOGENOM" id="CLU_554509_0_0_1"/>
<dbReference type="EMBL" id="GL535490">
    <property type="protein sequence ID" value="EFQ89922.1"/>
    <property type="molecule type" value="Genomic_DNA"/>
</dbReference>
<dbReference type="Pfam" id="PF13639">
    <property type="entry name" value="zf-RING_2"/>
    <property type="match status" value="1"/>
</dbReference>
<name>E3RWI0_PYRTT</name>
<feature type="compositionally biased region" description="Polar residues" evidence="2">
    <location>
        <begin position="313"/>
        <end position="334"/>
    </location>
</feature>
<dbReference type="AlphaFoldDB" id="E3RWI0"/>
<keyword evidence="1" id="KW-0863">Zinc-finger</keyword>
<dbReference type="GO" id="GO:0008270">
    <property type="term" value="F:zinc ion binding"/>
    <property type="evidence" value="ECO:0007669"/>
    <property type="project" value="UniProtKB-KW"/>
</dbReference>
<dbReference type="Proteomes" id="UP000001067">
    <property type="component" value="Unassembled WGS sequence"/>
</dbReference>
<organism evidence="5">
    <name type="scientific">Pyrenophora teres f. teres (strain 0-1)</name>
    <name type="common">Barley net blotch fungus</name>
    <name type="synonym">Drechslera teres f. teres</name>
    <dbReference type="NCBI Taxonomy" id="861557"/>
    <lineage>
        <taxon>Eukaryota</taxon>
        <taxon>Fungi</taxon>
        <taxon>Dikarya</taxon>
        <taxon>Ascomycota</taxon>
        <taxon>Pezizomycotina</taxon>
        <taxon>Dothideomycetes</taxon>
        <taxon>Pleosporomycetidae</taxon>
        <taxon>Pleosporales</taxon>
        <taxon>Pleosporineae</taxon>
        <taxon>Pleosporaceae</taxon>
        <taxon>Pyrenophora</taxon>
    </lineage>
</organism>
<sequence length="502" mass="55857">MEYLLHDPDSRAAVQTLREADNATREPGRVSNWLPPPRFPNTLFPSNTRSAMNNTASNRTTRPAPAIVAAPMTATATAFISNNTVHDTTLSPTDECPICLDNYTEELCLRITGIVGCTHRVGANCLKEMLRGSPRTEKRCPLCRAVWIPRANRRMQLHSLNETTDANTSSRLPALYRRRVDLLAIHARRPRPRPDPLHNPVIPVRVPHAPMVIDSDSNSGNFATEVQNFRDFARDVADIRDRAQNTRGRRHRHRSVGIAVNQNTGDTSNESNNGLGRSNTSGGRGSGGNGNGNGTLNRIMNTGRNFNPFRPPTNDTSPRTNPTADSQTLPTLPEQSFDPLDVPSLPSGTRESSRTVPPATSSPVFHPISSPSPAHLIPCITSPSRFPRHSNPAASPTPNRDVDMSDANDLASHRLPTQSNSSSRRNDDITHREQMLDRREETLLALEVTLNAQQDVLARREAACRQRERDTEVMRMDLQRRRTELVEMLRRQREEVDRLVGS</sequence>
<dbReference type="KEGG" id="pte:PTT_13653"/>
<dbReference type="OrthoDB" id="8062037at2759"/>
<accession>E3RWI0</accession>
<feature type="compositionally biased region" description="Polar residues" evidence="2">
    <location>
        <begin position="346"/>
        <end position="363"/>
    </location>
</feature>
<evidence type="ECO:0000256" key="1">
    <source>
        <dbReference type="PROSITE-ProRule" id="PRU00175"/>
    </source>
</evidence>